<dbReference type="RefSeq" id="WP_394839390.1">
    <property type="nucleotide sequence ID" value="NZ_CP089983.1"/>
</dbReference>
<keyword evidence="2" id="KW-1185">Reference proteome</keyword>
<reference evidence="1" key="1">
    <citation type="submission" date="2021-12" db="EMBL/GenBank/DDBJ databases">
        <title>Discovery of the Pendulisporaceae a myxobacterial family with distinct sporulation behavior and unique specialized metabolism.</title>
        <authorList>
            <person name="Garcia R."/>
            <person name="Popoff A."/>
            <person name="Bader C.D."/>
            <person name="Loehr J."/>
            <person name="Walesch S."/>
            <person name="Walt C."/>
            <person name="Boldt J."/>
            <person name="Bunk B."/>
            <person name="Haeckl F.J.F.P.J."/>
            <person name="Gunesch A.P."/>
            <person name="Birkelbach J."/>
            <person name="Nuebel U."/>
            <person name="Pietschmann T."/>
            <person name="Bach T."/>
            <person name="Mueller R."/>
        </authorList>
    </citation>
    <scope>NUCLEOTIDE SEQUENCE</scope>
    <source>
        <strain evidence="1">MSr11367</strain>
    </source>
</reference>
<gene>
    <name evidence="1" type="ORF">LVJ94_21115</name>
</gene>
<dbReference type="EMBL" id="CP089983">
    <property type="protein sequence ID" value="WXB09717.1"/>
    <property type="molecule type" value="Genomic_DNA"/>
</dbReference>
<protein>
    <submittedName>
        <fullName evidence="1">Uncharacterized protein</fullName>
    </submittedName>
</protein>
<organism evidence="1 2">
    <name type="scientific">Pendulispora rubella</name>
    <dbReference type="NCBI Taxonomy" id="2741070"/>
    <lineage>
        <taxon>Bacteria</taxon>
        <taxon>Pseudomonadati</taxon>
        <taxon>Myxococcota</taxon>
        <taxon>Myxococcia</taxon>
        <taxon>Myxococcales</taxon>
        <taxon>Sorangiineae</taxon>
        <taxon>Pendulisporaceae</taxon>
        <taxon>Pendulispora</taxon>
    </lineage>
</organism>
<sequence>MIALRFMAWRNSKGLGAARGTIRVAAYVTVLAAAAGVFGAHKAHAGISESTLQLGRDMLPLSEYIKEPTALTLNGEHMTLATGTSKKGVHEVLDSYESFCRTSKDSLGKEWSDLSKQGPEPLNVKSRLGGSFDMGVYRAEKTDEGSVLCFMRGQNSSKTMMESLQTFEQTKDLGALGKMRYVYVKDAGGGRVRVFTAWTDDRFRIDSFAPEGTADAAGTDPAGIPRPPQSQRLLSAQIAGSPFGAHVYRSAASEDQVRAFYDAEMSKAGWTPLGWGENNDIDQAKHRIYMKGGIQIVLANGRDEDGTLVSLGELGARPEEFTPPYEEK</sequence>
<evidence type="ECO:0000313" key="2">
    <source>
        <dbReference type="Proteomes" id="UP001374803"/>
    </source>
</evidence>
<dbReference type="Proteomes" id="UP001374803">
    <property type="component" value="Chromosome"/>
</dbReference>
<accession>A0ABZ2LLM1</accession>
<name>A0ABZ2LLM1_9BACT</name>
<evidence type="ECO:0000313" key="1">
    <source>
        <dbReference type="EMBL" id="WXB09717.1"/>
    </source>
</evidence>
<proteinExistence type="predicted"/>